<evidence type="ECO:0000256" key="2">
    <source>
        <dbReference type="SAM" id="Phobius"/>
    </source>
</evidence>
<name>A0ABW2PIV6_9BACL</name>
<evidence type="ECO:0000313" key="4">
    <source>
        <dbReference type="Proteomes" id="UP001596439"/>
    </source>
</evidence>
<gene>
    <name evidence="3" type="ORF">ACFQO8_04360</name>
</gene>
<feature type="region of interest" description="Disordered" evidence="1">
    <location>
        <begin position="131"/>
        <end position="170"/>
    </location>
</feature>
<dbReference type="Proteomes" id="UP001596439">
    <property type="component" value="Unassembled WGS sequence"/>
</dbReference>
<dbReference type="SUPFAM" id="SSF47954">
    <property type="entry name" value="Cyclin-like"/>
    <property type="match status" value="1"/>
</dbReference>
<feature type="transmembrane region" description="Helical" evidence="2">
    <location>
        <begin position="6"/>
        <end position="25"/>
    </location>
</feature>
<dbReference type="EMBL" id="JBHTCE010000001">
    <property type="protein sequence ID" value="MFC7389366.1"/>
    <property type="molecule type" value="Genomic_DNA"/>
</dbReference>
<dbReference type="InterPro" id="IPR036915">
    <property type="entry name" value="Cyclin-like_sf"/>
</dbReference>
<proteinExistence type="predicted"/>
<dbReference type="InterPro" id="IPR009293">
    <property type="entry name" value="UPF0478"/>
</dbReference>
<feature type="compositionally biased region" description="Basic and acidic residues" evidence="1">
    <location>
        <begin position="131"/>
        <end position="142"/>
    </location>
</feature>
<dbReference type="RefSeq" id="WP_214787256.1">
    <property type="nucleotide sequence ID" value="NZ_JANIEL010000014.1"/>
</dbReference>
<keyword evidence="2" id="KW-0472">Membrane</keyword>
<dbReference type="PANTHER" id="PTHR40070:SF1">
    <property type="entry name" value="UPF0478 PROTEIN YTXG"/>
    <property type="match status" value="1"/>
</dbReference>
<dbReference type="PANTHER" id="PTHR40070">
    <property type="entry name" value="UPF0478 PROTEIN YTXG"/>
    <property type="match status" value="1"/>
</dbReference>
<sequence>MEITLGGIAGLIAALAFVVLVIFLARVLSNVNRTLGSVANTTENLERQLDGITLEVTALLHKTNRLVDNVEEKTELLAPVAHALDELGTSLNEVTESVRTVSTSVHSAADENKEQIAQAVRWGSVAVELFKKNKPESSTTKERPRRRTRREKKEETPVSPDMINTDDTIK</sequence>
<keyword evidence="2" id="KW-1133">Transmembrane helix</keyword>
<evidence type="ECO:0000313" key="3">
    <source>
        <dbReference type="EMBL" id="MFC7389366.1"/>
    </source>
</evidence>
<dbReference type="Pfam" id="PF06103">
    <property type="entry name" value="DUF948"/>
    <property type="match status" value="1"/>
</dbReference>
<comment type="caution">
    <text evidence="3">The sequence shown here is derived from an EMBL/GenBank/DDBJ whole genome shotgun (WGS) entry which is preliminary data.</text>
</comment>
<organism evidence="3 4">
    <name type="scientific">Exiguobacterium aestuarii</name>
    <dbReference type="NCBI Taxonomy" id="273527"/>
    <lineage>
        <taxon>Bacteria</taxon>
        <taxon>Bacillati</taxon>
        <taxon>Bacillota</taxon>
        <taxon>Bacilli</taxon>
        <taxon>Bacillales</taxon>
        <taxon>Bacillales Family XII. Incertae Sedis</taxon>
        <taxon>Exiguobacterium</taxon>
    </lineage>
</organism>
<accession>A0ABW2PIV6</accession>
<reference evidence="4" key="1">
    <citation type="journal article" date="2019" name="Int. J. Syst. Evol. Microbiol.">
        <title>The Global Catalogue of Microorganisms (GCM) 10K type strain sequencing project: providing services to taxonomists for standard genome sequencing and annotation.</title>
        <authorList>
            <consortium name="The Broad Institute Genomics Platform"/>
            <consortium name="The Broad Institute Genome Sequencing Center for Infectious Disease"/>
            <person name="Wu L."/>
            <person name="Ma J."/>
        </authorList>
    </citation>
    <scope>NUCLEOTIDE SEQUENCE [LARGE SCALE GENOMIC DNA]</scope>
    <source>
        <strain evidence="4">CCUG 55590</strain>
    </source>
</reference>
<keyword evidence="4" id="KW-1185">Reference proteome</keyword>
<evidence type="ECO:0000256" key="1">
    <source>
        <dbReference type="SAM" id="MobiDB-lite"/>
    </source>
</evidence>
<protein>
    <submittedName>
        <fullName evidence="3">DUF948 domain-containing protein</fullName>
    </submittedName>
</protein>
<keyword evidence="2" id="KW-0812">Transmembrane</keyword>
<dbReference type="Gene3D" id="1.10.287.950">
    <property type="entry name" value="Methyl-accepting chemotaxis protein"/>
    <property type="match status" value="1"/>
</dbReference>